<accession>A0A6A7C0H3</accession>
<evidence type="ECO:0000313" key="11">
    <source>
        <dbReference type="Proteomes" id="UP000799421"/>
    </source>
</evidence>
<evidence type="ECO:0000256" key="5">
    <source>
        <dbReference type="ARBA" id="ARBA00049654"/>
    </source>
</evidence>
<dbReference type="InterPro" id="IPR051639">
    <property type="entry name" value="BCD1"/>
</dbReference>
<dbReference type="Proteomes" id="UP000799421">
    <property type="component" value="Unassembled WGS sequence"/>
</dbReference>
<evidence type="ECO:0008006" key="12">
    <source>
        <dbReference type="Google" id="ProtNLM"/>
    </source>
</evidence>
<dbReference type="AlphaFoldDB" id="A0A6A7C0H3"/>
<keyword evidence="1" id="KW-0479">Metal-binding</keyword>
<dbReference type="PANTHER" id="PTHR13483">
    <property type="entry name" value="BOX C_D SNORNA PROTEIN 1-RELATED"/>
    <property type="match status" value="1"/>
</dbReference>
<dbReference type="InterPro" id="IPR007529">
    <property type="entry name" value="Znf_HIT"/>
</dbReference>
<keyword evidence="2 6" id="KW-0863">Zinc-finger</keyword>
<feature type="domain" description="HIT-type" evidence="9">
    <location>
        <begin position="17"/>
        <end position="51"/>
    </location>
</feature>
<evidence type="ECO:0000256" key="1">
    <source>
        <dbReference type="ARBA" id="ARBA00022723"/>
    </source>
</evidence>
<evidence type="ECO:0000313" key="10">
    <source>
        <dbReference type="EMBL" id="KAF2861011.1"/>
    </source>
</evidence>
<comment type="similarity">
    <text evidence="5">Belongs to the BCD1 family.</text>
</comment>
<dbReference type="InterPro" id="IPR057721">
    <property type="entry name" value="BCD1_alpha/beta"/>
</dbReference>
<evidence type="ECO:0000256" key="6">
    <source>
        <dbReference type="PROSITE-ProRule" id="PRU00453"/>
    </source>
</evidence>
<evidence type="ECO:0000256" key="3">
    <source>
        <dbReference type="ARBA" id="ARBA00022833"/>
    </source>
</evidence>
<evidence type="ECO:0000256" key="7">
    <source>
        <dbReference type="SAM" id="MobiDB-lite"/>
    </source>
</evidence>
<dbReference type="PANTHER" id="PTHR13483:SF11">
    <property type="entry name" value="ZINC FINGER HIT DOMAIN-CONTAINING PROTEIN 3"/>
    <property type="match status" value="1"/>
</dbReference>
<feature type="compositionally biased region" description="Basic and acidic residues" evidence="7">
    <location>
        <begin position="93"/>
        <end position="102"/>
    </location>
</feature>
<dbReference type="Pfam" id="PF25790">
    <property type="entry name" value="BCD1"/>
    <property type="match status" value="1"/>
</dbReference>
<name>A0A6A7C0H3_9PEZI</name>
<protein>
    <recommendedName>
        <fullName evidence="12">HIT-type domain-containing protein</fullName>
    </recommendedName>
</protein>
<dbReference type="GO" id="GO:0000492">
    <property type="term" value="P:box C/D snoRNP assembly"/>
    <property type="evidence" value="ECO:0007669"/>
    <property type="project" value="TreeGrafter"/>
</dbReference>
<dbReference type="PROSITE" id="PS51083">
    <property type="entry name" value="ZF_HIT"/>
    <property type="match status" value="1"/>
</dbReference>
<evidence type="ECO:0000256" key="2">
    <source>
        <dbReference type="ARBA" id="ARBA00022771"/>
    </source>
</evidence>
<sequence length="298" mass="33586">MSHQTSSTTHNPHAMLCTTCYESASKYRCPACNTRTCSLTCFGIHKTQKSCSGTSSPARYIPKQTLRNVDWLARDYQFLRGVEDAIEKGVKIDERREKSMGEEKEDEEGNMAPQTSVRGSDKVKELIKYLRKNEISVERAPAGMSRHRVNQTRGRMRRGVLKVHWTVEWVYNSPEGKKKREIRHGVHSELRVVDAWTGRDGFQGGGFPGKDAPVEDDKGGKIGHSLREGDASQSEDRDPTQGDAPSLGKKDNLAESQPRFFLQQSGKGEIPLCPKETFTEALKCRAVKEFPTIRVEWT</sequence>
<feature type="region of interest" description="Disordered" evidence="7">
    <location>
        <begin position="93"/>
        <end position="118"/>
    </location>
</feature>
<keyword evidence="3" id="KW-0862">Zinc</keyword>
<dbReference type="InterPro" id="IPR007110">
    <property type="entry name" value="Ig-like_dom"/>
</dbReference>
<keyword evidence="11" id="KW-1185">Reference proteome</keyword>
<feature type="compositionally biased region" description="Basic and acidic residues" evidence="7">
    <location>
        <begin position="212"/>
        <end position="240"/>
    </location>
</feature>
<dbReference type="GO" id="GO:0070761">
    <property type="term" value="C:pre-snoRNP complex"/>
    <property type="evidence" value="ECO:0007669"/>
    <property type="project" value="TreeGrafter"/>
</dbReference>
<dbReference type="GO" id="GO:0048254">
    <property type="term" value="P:snoRNA localization"/>
    <property type="evidence" value="ECO:0007669"/>
    <property type="project" value="TreeGrafter"/>
</dbReference>
<dbReference type="SUPFAM" id="SSF144232">
    <property type="entry name" value="HIT/MYND zinc finger-like"/>
    <property type="match status" value="1"/>
</dbReference>
<evidence type="ECO:0000259" key="8">
    <source>
        <dbReference type="PROSITE" id="PS50835"/>
    </source>
</evidence>
<feature type="domain" description="Ig-like" evidence="8">
    <location>
        <begin position="258"/>
        <end position="298"/>
    </location>
</feature>
<evidence type="ECO:0000259" key="9">
    <source>
        <dbReference type="PROSITE" id="PS51083"/>
    </source>
</evidence>
<feature type="region of interest" description="Disordered" evidence="7">
    <location>
        <begin position="202"/>
        <end position="270"/>
    </location>
</feature>
<comment type="function">
    <text evidence="4">Required for box C/D snoRNAs accumulation involved in snoRNA processing, snoRNA transport to the nucleolus and ribosome biogenesis.</text>
</comment>
<dbReference type="GO" id="GO:0005634">
    <property type="term" value="C:nucleus"/>
    <property type="evidence" value="ECO:0007669"/>
    <property type="project" value="TreeGrafter"/>
</dbReference>
<evidence type="ECO:0000256" key="4">
    <source>
        <dbReference type="ARBA" id="ARBA00049598"/>
    </source>
</evidence>
<dbReference type="EMBL" id="MU005976">
    <property type="protein sequence ID" value="KAF2861011.1"/>
    <property type="molecule type" value="Genomic_DNA"/>
</dbReference>
<dbReference type="OrthoDB" id="272357at2759"/>
<dbReference type="GO" id="GO:0008270">
    <property type="term" value="F:zinc ion binding"/>
    <property type="evidence" value="ECO:0007669"/>
    <property type="project" value="UniProtKB-UniRule"/>
</dbReference>
<dbReference type="CDD" id="cd23023">
    <property type="entry name" value="zf-HIT_BCD1"/>
    <property type="match status" value="1"/>
</dbReference>
<gene>
    <name evidence="10" type="ORF">K470DRAFT_257353</name>
</gene>
<reference evidence="10" key="1">
    <citation type="journal article" date="2020" name="Stud. Mycol.">
        <title>101 Dothideomycetes genomes: a test case for predicting lifestyles and emergence of pathogens.</title>
        <authorList>
            <person name="Haridas S."/>
            <person name="Albert R."/>
            <person name="Binder M."/>
            <person name="Bloem J."/>
            <person name="Labutti K."/>
            <person name="Salamov A."/>
            <person name="Andreopoulos B."/>
            <person name="Baker S."/>
            <person name="Barry K."/>
            <person name="Bills G."/>
            <person name="Bluhm B."/>
            <person name="Cannon C."/>
            <person name="Castanera R."/>
            <person name="Culley D."/>
            <person name="Daum C."/>
            <person name="Ezra D."/>
            <person name="Gonzalez J."/>
            <person name="Henrissat B."/>
            <person name="Kuo A."/>
            <person name="Liang C."/>
            <person name="Lipzen A."/>
            <person name="Lutzoni F."/>
            <person name="Magnuson J."/>
            <person name="Mondo S."/>
            <person name="Nolan M."/>
            <person name="Ohm R."/>
            <person name="Pangilinan J."/>
            <person name="Park H.-J."/>
            <person name="Ramirez L."/>
            <person name="Alfaro M."/>
            <person name="Sun H."/>
            <person name="Tritt A."/>
            <person name="Yoshinaga Y."/>
            <person name="Zwiers L.-H."/>
            <person name="Turgeon B."/>
            <person name="Goodwin S."/>
            <person name="Spatafora J."/>
            <person name="Crous P."/>
            <person name="Grigoriev I."/>
        </authorList>
    </citation>
    <scope>NUCLEOTIDE SEQUENCE</scope>
    <source>
        <strain evidence="10">CBS 480.64</strain>
    </source>
</reference>
<dbReference type="GO" id="GO:0000463">
    <property type="term" value="P:maturation of LSU-rRNA from tricistronic rRNA transcript (SSU-rRNA, 5.8S rRNA, LSU-rRNA)"/>
    <property type="evidence" value="ECO:0007669"/>
    <property type="project" value="TreeGrafter"/>
</dbReference>
<organism evidence="10 11">
    <name type="scientific">Piedraia hortae CBS 480.64</name>
    <dbReference type="NCBI Taxonomy" id="1314780"/>
    <lineage>
        <taxon>Eukaryota</taxon>
        <taxon>Fungi</taxon>
        <taxon>Dikarya</taxon>
        <taxon>Ascomycota</taxon>
        <taxon>Pezizomycotina</taxon>
        <taxon>Dothideomycetes</taxon>
        <taxon>Dothideomycetidae</taxon>
        <taxon>Capnodiales</taxon>
        <taxon>Piedraiaceae</taxon>
        <taxon>Piedraia</taxon>
    </lineage>
</organism>
<dbReference type="Pfam" id="PF04438">
    <property type="entry name" value="zf-HIT"/>
    <property type="match status" value="1"/>
</dbReference>
<dbReference type="Gene3D" id="3.30.60.190">
    <property type="match status" value="1"/>
</dbReference>
<proteinExistence type="inferred from homology"/>
<dbReference type="PROSITE" id="PS50835">
    <property type="entry name" value="IG_LIKE"/>
    <property type="match status" value="1"/>
</dbReference>